<dbReference type="AlphaFoldDB" id="A0A5P2DXU8"/>
<feature type="region of interest" description="Disordered" evidence="1">
    <location>
        <begin position="20"/>
        <end position="55"/>
    </location>
</feature>
<protein>
    <submittedName>
        <fullName evidence="2">Uncharacterized protein</fullName>
    </submittedName>
</protein>
<evidence type="ECO:0000313" key="2">
    <source>
        <dbReference type="EMBL" id="QES57469.1"/>
    </source>
</evidence>
<gene>
    <name evidence="2" type="ORF">DEJ51_27505</name>
</gene>
<accession>A0A5P2DXU8</accession>
<evidence type="ECO:0000313" key="3">
    <source>
        <dbReference type="Proteomes" id="UP000324101"/>
    </source>
</evidence>
<dbReference type="EMBL" id="CP029189">
    <property type="protein sequence ID" value="QES57469.1"/>
    <property type="molecule type" value="Genomic_DNA"/>
</dbReference>
<evidence type="ECO:0000256" key="1">
    <source>
        <dbReference type="SAM" id="MobiDB-lite"/>
    </source>
</evidence>
<proteinExistence type="predicted"/>
<feature type="compositionally biased region" description="Polar residues" evidence="1">
    <location>
        <begin position="20"/>
        <end position="36"/>
    </location>
</feature>
<sequence length="78" mass="8146">MTGQSMLALITRSTVMRWGSSSAVELSTQPSPSGESSALGPGPGTTTPAAMSRSSSWMRSFCGPITVRLTSGTYSRMK</sequence>
<name>A0A5P2DXU8_STRVZ</name>
<reference evidence="2 3" key="1">
    <citation type="submission" date="2018-05" db="EMBL/GenBank/DDBJ databases">
        <title>Streptomyces venezuelae.</title>
        <authorList>
            <person name="Kim W."/>
            <person name="Lee N."/>
            <person name="Cho B.-K."/>
        </authorList>
    </citation>
    <scope>NUCLEOTIDE SEQUENCE [LARGE SCALE GENOMIC DNA]</scope>
    <source>
        <strain evidence="2 3">ATCC 21018</strain>
    </source>
</reference>
<dbReference type="Proteomes" id="UP000324101">
    <property type="component" value="Chromosome"/>
</dbReference>
<organism evidence="2 3">
    <name type="scientific">Streptomyces venezuelae</name>
    <dbReference type="NCBI Taxonomy" id="54571"/>
    <lineage>
        <taxon>Bacteria</taxon>
        <taxon>Bacillati</taxon>
        <taxon>Actinomycetota</taxon>
        <taxon>Actinomycetes</taxon>
        <taxon>Kitasatosporales</taxon>
        <taxon>Streptomycetaceae</taxon>
        <taxon>Streptomyces</taxon>
    </lineage>
</organism>